<name>A0A8T1R0Q8_CARIL</name>
<accession>A0A8T1R0Q8</accession>
<evidence type="ECO:0000256" key="1">
    <source>
        <dbReference type="ARBA" id="ARBA00008668"/>
    </source>
</evidence>
<protein>
    <recommendedName>
        <fullName evidence="5">GDSL esterase/lipase 7</fullName>
    </recommendedName>
</protein>
<dbReference type="InterPro" id="IPR035669">
    <property type="entry name" value="SGNH_plant_lipase-like"/>
</dbReference>
<dbReference type="GO" id="GO:0016788">
    <property type="term" value="F:hydrolase activity, acting on ester bonds"/>
    <property type="evidence" value="ECO:0007669"/>
    <property type="project" value="InterPro"/>
</dbReference>
<gene>
    <name evidence="3" type="ORF">CIPAW_03G081900</name>
</gene>
<keyword evidence="2" id="KW-0732">Signal</keyword>
<feature type="signal peptide" evidence="2">
    <location>
        <begin position="1"/>
        <end position="23"/>
    </location>
</feature>
<feature type="chain" id="PRO_5035883686" description="GDSL esterase/lipase 7" evidence="2">
    <location>
        <begin position="24"/>
        <end position="363"/>
    </location>
</feature>
<dbReference type="InterPro" id="IPR001087">
    <property type="entry name" value="GDSL"/>
</dbReference>
<dbReference type="AlphaFoldDB" id="A0A8T1R0Q8"/>
<dbReference type="Pfam" id="PF00657">
    <property type="entry name" value="Lipase_GDSL"/>
    <property type="match status" value="1"/>
</dbReference>
<dbReference type="InterPro" id="IPR051238">
    <property type="entry name" value="GDSL_esterase/lipase"/>
</dbReference>
<dbReference type="PANTHER" id="PTHR45650">
    <property type="entry name" value="GDSL-LIKE LIPASE/ACYLHYDROLASE-RELATED"/>
    <property type="match status" value="1"/>
</dbReference>
<evidence type="ECO:0008006" key="5">
    <source>
        <dbReference type="Google" id="ProtNLM"/>
    </source>
</evidence>
<keyword evidence="4" id="KW-1185">Reference proteome</keyword>
<dbReference type="EMBL" id="CM031811">
    <property type="protein sequence ID" value="KAG6660099.1"/>
    <property type="molecule type" value="Genomic_DNA"/>
</dbReference>
<reference evidence="3" key="1">
    <citation type="submission" date="2020-12" db="EMBL/GenBank/DDBJ databases">
        <title>WGS assembly of Carya illinoinensis cv. Pawnee.</title>
        <authorList>
            <person name="Platts A."/>
            <person name="Shu S."/>
            <person name="Wright S."/>
            <person name="Barry K."/>
            <person name="Edger P."/>
            <person name="Pires J.C."/>
            <person name="Schmutz J."/>
        </authorList>
    </citation>
    <scope>NUCLEOTIDE SEQUENCE</scope>
    <source>
        <tissue evidence="3">Leaf</tissue>
    </source>
</reference>
<dbReference type="CDD" id="cd01837">
    <property type="entry name" value="SGNH_plant_lipase_like"/>
    <property type="match status" value="1"/>
</dbReference>
<comment type="caution">
    <text evidence="3">The sequence shown here is derived from an EMBL/GenBank/DDBJ whole genome shotgun (WGS) entry which is preliminary data.</text>
</comment>
<evidence type="ECO:0000313" key="3">
    <source>
        <dbReference type="EMBL" id="KAG6660099.1"/>
    </source>
</evidence>
<organism evidence="3 4">
    <name type="scientific">Carya illinoinensis</name>
    <name type="common">Pecan</name>
    <dbReference type="NCBI Taxonomy" id="32201"/>
    <lineage>
        <taxon>Eukaryota</taxon>
        <taxon>Viridiplantae</taxon>
        <taxon>Streptophyta</taxon>
        <taxon>Embryophyta</taxon>
        <taxon>Tracheophyta</taxon>
        <taxon>Spermatophyta</taxon>
        <taxon>Magnoliopsida</taxon>
        <taxon>eudicotyledons</taxon>
        <taxon>Gunneridae</taxon>
        <taxon>Pentapetalae</taxon>
        <taxon>rosids</taxon>
        <taxon>fabids</taxon>
        <taxon>Fagales</taxon>
        <taxon>Juglandaceae</taxon>
        <taxon>Carya</taxon>
    </lineage>
</organism>
<proteinExistence type="inferred from homology"/>
<evidence type="ECO:0000313" key="4">
    <source>
        <dbReference type="Proteomes" id="UP000811609"/>
    </source>
</evidence>
<sequence length="363" mass="39995">MKKSSVNSTISFIFLHFLSPVMIHSLPLAPALYVFGDSLLDSGNNNVLPTLAKADYLPYGVDFAEGATGRFTNGRTVADYIAEFLGLPYSPPYMSIERPLASQLTGLNYASASCGILPESGSVFGKCLNLNDQIDLFEITVKSELPNYIKGSNELSEYLSKSIFIFSIGSNDYINNYLEPDIYSTSKYYPPQPFAQLLMDTLAQGFQRLYSLGARKVVIFEIGPIGCIPAFTRTQKHSGQSCVHETNQIVSFFNQRLPALLSNLTSTLQGSTFVLGEANLLAYDAIRNPSKYGLADSSSPCCTTWENGTSGCIPFLLTRCPDAYKYFFWDAFHFTEAVSSIIAARCFNTSTCSPFNIKELVQL</sequence>
<dbReference type="Proteomes" id="UP000811609">
    <property type="component" value="Chromosome 3"/>
</dbReference>
<dbReference type="PANTHER" id="PTHR45650:SF14">
    <property type="entry name" value="GDSL ESTERASE_LIPASE 7-LIKE"/>
    <property type="match status" value="1"/>
</dbReference>
<comment type="similarity">
    <text evidence="1">Belongs to the 'GDSL' lipolytic enzyme family.</text>
</comment>
<evidence type="ECO:0000256" key="2">
    <source>
        <dbReference type="SAM" id="SignalP"/>
    </source>
</evidence>